<feature type="domain" description="Carbohydrate kinase FGGY C-terminal" evidence="5">
    <location>
        <begin position="290"/>
        <end position="455"/>
    </location>
</feature>
<evidence type="ECO:0000313" key="7">
    <source>
        <dbReference type="Proteomes" id="UP001220478"/>
    </source>
</evidence>
<dbReference type="RefSeq" id="WP_315571859.1">
    <property type="nucleotide sequence ID" value="NZ_CP118868.1"/>
</dbReference>
<organism evidence="6 7">
    <name type="scientific">Amygdalobacter indicium</name>
    <dbReference type="NCBI Taxonomy" id="3029272"/>
    <lineage>
        <taxon>Bacteria</taxon>
        <taxon>Bacillati</taxon>
        <taxon>Bacillota</taxon>
        <taxon>Clostridia</taxon>
        <taxon>Eubacteriales</taxon>
        <taxon>Oscillospiraceae</taxon>
        <taxon>Amygdalobacter</taxon>
    </lineage>
</organism>
<evidence type="ECO:0000313" key="6">
    <source>
        <dbReference type="EMBL" id="WEG35749.1"/>
    </source>
</evidence>
<dbReference type="NCBIfam" id="NF008187">
    <property type="entry name" value="PRK10939.1"/>
    <property type="match status" value="1"/>
</dbReference>
<dbReference type="InterPro" id="IPR018484">
    <property type="entry name" value="FGGY_N"/>
</dbReference>
<proteinExistence type="inferred from homology"/>
<keyword evidence="3 6" id="KW-0418">Kinase</keyword>
<dbReference type="EMBL" id="CP118868">
    <property type="protein sequence ID" value="WEG35749.1"/>
    <property type="molecule type" value="Genomic_DNA"/>
</dbReference>
<dbReference type="Gene3D" id="3.30.420.40">
    <property type="match status" value="2"/>
</dbReference>
<evidence type="ECO:0000256" key="3">
    <source>
        <dbReference type="ARBA" id="ARBA00022777"/>
    </source>
</evidence>
<evidence type="ECO:0000256" key="2">
    <source>
        <dbReference type="ARBA" id="ARBA00022679"/>
    </source>
</evidence>
<protein>
    <submittedName>
        <fullName evidence="6">Autoinducer-2 kinase</fullName>
        <ecNumber evidence="6">2.7.1.189</ecNumber>
    </submittedName>
</protein>
<dbReference type="EC" id="2.7.1.189" evidence="6"/>
<name>A0ABY8C737_9FIRM</name>
<dbReference type="Pfam" id="PF00370">
    <property type="entry name" value="FGGY_N"/>
    <property type="match status" value="1"/>
</dbReference>
<feature type="domain" description="Carbohydrate kinase FGGY N-terminal" evidence="4">
    <location>
        <begin position="3"/>
        <end position="249"/>
    </location>
</feature>
<dbReference type="PIRSF" id="PIRSF000538">
    <property type="entry name" value="GlpK"/>
    <property type="match status" value="1"/>
</dbReference>
<comment type="similarity">
    <text evidence="1">Belongs to the FGGY kinase family.</text>
</comment>
<dbReference type="InterPro" id="IPR000577">
    <property type="entry name" value="Carb_kinase_FGGY"/>
</dbReference>
<dbReference type="PANTHER" id="PTHR43095">
    <property type="entry name" value="SUGAR KINASE"/>
    <property type="match status" value="1"/>
</dbReference>
<evidence type="ECO:0000259" key="5">
    <source>
        <dbReference type="Pfam" id="PF02782"/>
    </source>
</evidence>
<dbReference type="PANTHER" id="PTHR43095:SF1">
    <property type="entry name" value="AUTOINDUCER-2 KINASE"/>
    <property type="match status" value="1"/>
</dbReference>
<dbReference type="InterPro" id="IPR018485">
    <property type="entry name" value="FGGY_C"/>
</dbReference>
<dbReference type="InterPro" id="IPR050406">
    <property type="entry name" value="FGGY_Carb_Kinase"/>
</dbReference>
<dbReference type="InterPro" id="IPR043129">
    <property type="entry name" value="ATPase_NBD"/>
</dbReference>
<dbReference type="Pfam" id="PF02782">
    <property type="entry name" value="FGGY_C"/>
    <property type="match status" value="1"/>
</dbReference>
<keyword evidence="7" id="KW-1185">Reference proteome</keyword>
<gene>
    <name evidence="6" type="primary">lsrK</name>
    <name evidence="6" type="ORF">PYS61_00890</name>
</gene>
<dbReference type="GO" id="GO:0016301">
    <property type="term" value="F:kinase activity"/>
    <property type="evidence" value="ECO:0007669"/>
    <property type="project" value="UniProtKB-KW"/>
</dbReference>
<sequence length="526" mass="58570">MKYLMALDAGTGSIRSVIFNEFGEQISAAQIEWSHKADSRFPGSMDFDYTENWKSCKKCIISALADAKINSEDLLAISTSCMREGIVLYDKFGKEIWSCANIDARSTRTAVELVQNNPTLQKQVYLRTGQTYALSAIPRLLFIKQHQPDIYAQTAHLGMFNDWMSYKLSGKLVIEPTNGSTLGLINLQTRKWDDLIISKFDLPSAILPEIKEPGNIIGTIKKDLAAELKLSPETAIVVGAGDAQLGCLGVGASSVNDAVILGGSFWQYEFNTDKAVLDPNARVRMNCYIKPDLWQYEAIAFQPGLIIKWFKNAFALPLEKLGQKTDMNIYAYLDQGAGEIPAGSYNMFAIFSDIMNFIDWRHAACSFINFKPDAEKFNIFTFYRSLLENACMVSKGHIEEISELTGYQPKSLIFANGSSQSDLCCQILADVTGLEVRRPIVREASALGAALIAGYGIGLYPDLQETCRKLIKFDKTFYPAAAANKVYESAFKQWKLIYKKELELSDAGITDYMWCAPGADRTDSDN</sequence>
<evidence type="ECO:0000256" key="1">
    <source>
        <dbReference type="ARBA" id="ARBA00009156"/>
    </source>
</evidence>
<evidence type="ECO:0000259" key="4">
    <source>
        <dbReference type="Pfam" id="PF00370"/>
    </source>
</evidence>
<dbReference type="SUPFAM" id="SSF53067">
    <property type="entry name" value="Actin-like ATPase domain"/>
    <property type="match status" value="2"/>
</dbReference>
<keyword evidence="2 6" id="KW-0808">Transferase</keyword>
<reference evidence="6 7" key="1">
    <citation type="submission" date="2023-02" db="EMBL/GenBank/DDBJ databases">
        <title>Novel Oscillospiraceae bacterial genomes.</title>
        <authorList>
            <person name="Srinivasan S."/>
            <person name="Austin M.N."/>
            <person name="Fiedler T.L."/>
            <person name="Strenk S.M."/>
            <person name="Agnew K.J."/>
            <person name="Nagana Gowda G.A."/>
            <person name="Raftery D."/>
            <person name="Beamer M.A."/>
            <person name="Achilles S.L."/>
            <person name="Wiesenfeld H.C."/>
            <person name="Fredricks D.N."/>
            <person name="Hillier S.L."/>
        </authorList>
    </citation>
    <scope>NUCLEOTIDE SEQUENCE [LARGE SCALE GENOMIC DNA]</scope>
    <source>
        <strain evidence="6 7">CHIC02 1186E3-8</strain>
    </source>
</reference>
<accession>A0ABY8C737</accession>
<dbReference type="Proteomes" id="UP001220478">
    <property type="component" value="Chromosome"/>
</dbReference>